<comment type="similarity">
    <text evidence="1">Belongs to the polysaccharide synthase family.</text>
</comment>
<accession>A0ABU3P453</accession>
<comment type="caution">
    <text evidence="5">The sequence shown here is derived from an EMBL/GenBank/DDBJ whole genome shotgun (WGS) entry which is preliminary data.</text>
</comment>
<dbReference type="CDD" id="cd05237">
    <property type="entry name" value="UDP_invert_4-6DH_SDR_e"/>
    <property type="match status" value="1"/>
</dbReference>
<evidence type="ECO:0000256" key="1">
    <source>
        <dbReference type="ARBA" id="ARBA00007430"/>
    </source>
</evidence>
<evidence type="ECO:0000256" key="2">
    <source>
        <dbReference type="SAM" id="MobiDB-lite"/>
    </source>
</evidence>
<keyword evidence="6" id="KW-1185">Reference proteome</keyword>
<keyword evidence="3" id="KW-0472">Membrane</keyword>
<dbReference type="RefSeq" id="WP_413782529.1">
    <property type="nucleotide sequence ID" value="NZ_JAUOZS010000001.1"/>
</dbReference>
<gene>
    <name evidence="5" type="ORF">Q4T40_21575</name>
</gene>
<feature type="transmembrane region" description="Helical" evidence="3">
    <location>
        <begin position="89"/>
        <end position="109"/>
    </location>
</feature>
<evidence type="ECO:0000313" key="5">
    <source>
        <dbReference type="EMBL" id="MDT8903829.1"/>
    </source>
</evidence>
<proteinExistence type="inferred from homology"/>
<protein>
    <submittedName>
        <fullName evidence="5">Nucleoside-diphosphate sugar epimerase/dehydratase</fullName>
    </submittedName>
</protein>
<feature type="transmembrane region" description="Helical" evidence="3">
    <location>
        <begin position="20"/>
        <end position="45"/>
    </location>
</feature>
<dbReference type="PANTHER" id="PTHR43318">
    <property type="entry name" value="UDP-N-ACETYLGLUCOSAMINE 4,6-DEHYDRATASE"/>
    <property type="match status" value="1"/>
</dbReference>
<feature type="compositionally biased region" description="Basic and acidic residues" evidence="2">
    <location>
        <begin position="593"/>
        <end position="603"/>
    </location>
</feature>
<evidence type="ECO:0000256" key="3">
    <source>
        <dbReference type="SAM" id="Phobius"/>
    </source>
</evidence>
<evidence type="ECO:0000313" key="6">
    <source>
        <dbReference type="Proteomes" id="UP001254848"/>
    </source>
</evidence>
<dbReference type="InterPro" id="IPR003869">
    <property type="entry name" value="Polysac_CapD-like"/>
</dbReference>
<dbReference type="Gene3D" id="3.40.50.720">
    <property type="entry name" value="NAD(P)-binding Rossmann-like Domain"/>
    <property type="match status" value="2"/>
</dbReference>
<sequence>MATPYLSLYVRFEGSVEVKYLLTMLGFLPFIVLVRLATFYIFGLYNRLWRYASINELVAIIMAVTASSVVLTVVMYWSDSGIPRSSYLLTWLFNIALIGGSRLGVRILYHIRQRQASRSVNVLIVGAGDAGAMIAREIQQRVYDDKKVIGFIDDDLGKHSQMLYGAKVLGTRDDITRIVVDCQVQEIVIAMPSIGGRLLRQIMKECKKTNCTIKVVPGLYELIDGKASIDQLRNVDLEDLLRREPVRLDLDEIANYLAGKRVLVTGAGGSVGSELCRQIAKIGPQSLILVGKGENSIYEIDRELRGKYPTLPLKPLIADIRDANRINNIFDTYKPEVVFHAAAHKHVPLMEMQPEEAVNNNVFGTKAVAEAAERHGTAIFVMISTDKAVNPTSIMGASKRLAELVVNNLSKSSKTKFIAVRFGNVLGSRGSVIPLFRQQIAAGGPVTVTHPEMTRYFMTIPEAAQLVLQAGAIAQGGEVFVLDMGDPVRIVDLARDLIELSGFIPETEIPIVFTGIRPGEKLFEELLTAEEGTMASRHEKIYVANLRPISKDKLNRGINKLKTLAAAEDIINVLEELVPYYREARSVHGIKTATDKQREKEYGETSGRNQSAAQ</sequence>
<dbReference type="InterPro" id="IPR036291">
    <property type="entry name" value="NAD(P)-bd_dom_sf"/>
</dbReference>
<feature type="transmembrane region" description="Helical" evidence="3">
    <location>
        <begin position="57"/>
        <end position="77"/>
    </location>
</feature>
<reference evidence="5 6" key="1">
    <citation type="submission" date="2023-07" db="EMBL/GenBank/DDBJ databases">
        <title>The novel representative of Negativicutes class, Anaeroselena agilis gen. nov. sp. nov.</title>
        <authorList>
            <person name="Prokofeva M.I."/>
            <person name="Elcheninov A.G."/>
            <person name="Klyukina A."/>
            <person name="Kublanov I.V."/>
            <person name="Frolov E.N."/>
            <person name="Podosokorskaya O.A."/>
        </authorList>
    </citation>
    <scope>NUCLEOTIDE SEQUENCE [LARGE SCALE GENOMIC DNA]</scope>
    <source>
        <strain evidence="5 6">4137-cl</strain>
    </source>
</reference>
<keyword evidence="3" id="KW-1133">Transmembrane helix</keyword>
<feature type="domain" description="Polysaccharide biosynthesis protein CapD-like" evidence="4">
    <location>
        <begin position="262"/>
        <end position="544"/>
    </location>
</feature>
<keyword evidence="3" id="KW-0812">Transmembrane</keyword>
<evidence type="ECO:0000259" key="4">
    <source>
        <dbReference type="Pfam" id="PF02719"/>
    </source>
</evidence>
<dbReference type="PANTHER" id="PTHR43318:SF1">
    <property type="entry name" value="POLYSACCHARIDE BIOSYNTHESIS PROTEIN EPSC-RELATED"/>
    <property type="match status" value="1"/>
</dbReference>
<dbReference type="Proteomes" id="UP001254848">
    <property type="component" value="Unassembled WGS sequence"/>
</dbReference>
<organism evidence="5 6">
    <name type="scientific">Anaeroselena agilis</name>
    <dbReference type="NCBI Taxonomy" id="3063788"/>
    <lineage>
        <taxon>Bacteria</taxon>
        <taxon>Bacillati</taxon>
        <taxon>Bacillota</taxon>
        <taxon>Negativicutes</taxon>
        <taxon>Acetonemataceae</taxon>
        <taxon>Anaeroselena</taxon>
    </lineage>
</organism>
<name>A0ABU3P453_9FIRM</name>
<dbReference type="Pfam" id="PF02719">
    <property type="entry name" value="Polysacc_synt_2"/>
    <property type="match status" value="1"/>
</dbReference>
<dbReference type="EMBL" id="JAUOZS010000001">
    <property type="protein sequence ID" value="MDT8903829.1"/>
    <property type="molecule type" value="Genomic_DNA"/>
</dbReference>
<feature type="region of interest" description="Disordered" evidence="2">
    <location>
        <begin position="592"/>
        <end position="614"/>
    </location>
</feature>
<dbReference type="SUPFAM" id="SSF51735">
    <property type="entry name" value="NAD(P)-binding Rossmann-fold domains"/>
    <property type="match status" value="1"/>
</dbReference>
<dbReference type="SUPFAM" id="SSF53335">
    <property type="entry name" value="S-adenosyl-L-methionine-dependent methyltransferases"/>
    <property type="match status" value="1"/>
</dbReference>
<dbReference type="InterPro" id="IPR051203">
    <property type="entry name" value="Polysaccharide_Synthase-Rel"/>
</dbReference>
<dbReference type="InterPro" id="IPR029063">
    <property type="entry name" value="SAM-dependent_MTases_sf"/>
</dbReference>
<dbReference type="Pfam" id="PF13727">
    <property type="entry name" value="CoA_binding_3"/>
    <property type="match status" value="1"/>
</dbReference>